<dbReference type="RefSeq" id="WP_344448613.1">
    <property type="nucleotide sequence ID" value="NZ_BAAATZ010000003.1"/>
</dbReference>
<dbReference type="Pfam" id="PF00528">
    <property type="entry name" value="BPD_transp_1"/>
    <property type="match status" value="1"/>
</dbReference>
<organism evidence="9 10">
    <name type="scientific">Actinocorallia aurantiaca</name>
    <dbReference type="NCBI Taxonomy" id="46204"/>
    <lineage>
        <taxon>Bacteria</taxon>
        <taxon>Bacillati</taxon>
        <taxon>Actinomycetota</taxon>
        <taxon>Actinomycetes</taxon>
        <taxon>Streptosporangiales</taxon>
        <taxon>Thermomonosporaceae</taxon>
        <taxon>Actinocorallia</taxon>
    </lineage>
</organism>
<evidence type="ECO:0000256" key="7">
    <source>
        <dbReference type="RuleBase" id="RU363032"/>
    </source>
</evidence>
<feature type="transmembrane region" description="Helical" evidence="7">
    <location>
        <begin position="226"/>
        <end position="247"/>
    </location>
</feature>
<sequence>MTALKRRLGRFLPPLGVLLLVAAAWYLTTYVLLEPDRRFLLPPPHEVVDEGFLDAKVRADLLAAGWVSMKAALIGLAIAFVIGSVLAVLMAQARWIERSLYPWVIFLQTIPILAIVPVIGFWFGYELTARVVVCVIIAIFPLVINPLQGLLGVDRGLHDLLTLAHAKPVTRLIKLQIPAAMPQVFTGLQSAAGLAIVGAVVGDFFFGRGEIGLGLLLSRYSSRLESAEMLAAVFAAALLGMAVFWIFGALGRRIVGRWSDAWGAAERQSAPSGP</sequence>
<keyword evidence="2 7" id="KW-0813">Transport</keyword>
<dbReference type="SUPFAM" id="SSF161098">
    <property type="entry name" value="MetI-like"/>
    <property type="match status" value="1"/>
</dbReference>
<evidence type="ECO:0000256" key="4">
    <source>
        <dbReference type="ARBA" id="ARBA00022692"/>
    </source>
</evidence>
<evidence type="ECO:0000259" key="8">
    <source>
        <dbReference type="PROSITE" id="PS50928"/>
    </source>
</evidence>
<dbReference type="Gene3D" id="1.10.3720.10">
    <property type="entry name" value="MetI-like"/>
    <property type="match status" value="1"/>
</dbReference>
<keyword evidence="4 7" id="KW-0812">Transmembrane</keyword>
<keyword evidence="5 7" id="KW-1133">Transmembrane helix</keyword>
<dbReference type="Proteomes" id="UP001501842">
    <property type="component" value="Unassembled WGS sequence"/>
</dbReference>
<proteinExistence type="inferred from homology"/>
<accession>A0ABN3TVN5</accession>
<feature type="transmembrane region" description="Helical" evidence="7">
    <location>
        <begin position="184"/>
        <end position="206"/>
    </location>
</feature>
<keyword evidence="6 7" id="KW-0472">Membrane</keyword>
<reference evidence="9 10" key="1">
    <citation type="journal article" date="2019" name="Int. J. Syst. Evol. Microbiol.">
        <title>The Global Catalogue of Microorganisms (GCM) 10K type strain sequencing project: providing services to taxonomists for standard genome sequencing and annotation.</title>
        <authorList>
            <consortium name="The Broad Institute Genomics Platform"/>
            <consortium name="The Broad Institute Genome Sequencing Center for Infectious Disease"/>
            <person name="Wu L."/>
            <person name="Ma J."/>
        </authorList>
    </citation>
    <scope>NUCLEOTIDE SEQUENCE [LARGE SCALE GENOMIC DNA]</scope>
    <source>
        <strain evidence="9 10">JCM 8201</strain>
    </source>
</reference>
<evidence type="ECO:0000313" key="10">
    <source>
        <dbReference type="Proteomes" id="UP001501842"/>
    </source>
</evidence>
<evidence type="ECO:0000256" key="2">
    <source>
        <dbReference type="ARBA" id="ARBA00022448"/>
    </source>
</evidence>
<evidence type="ECO:0000256" key="6">
    <source>
        <dbReference type="ARBA" id="ARBA00023136"/>
    </source>
</evidence>
<feature type="transmembrane region" description="Helical" evidence="7">
    <location>
        <begin position="103"/>
        <end position="123"/>
    </location>
</feature>
<dbReference type="PANTHER" id="PTHR30151">
    <property type="entry name" value="ALKANE SULFONATE ABC TRANSPORTER-RELATED, MEMBRANE SUBUNIT"/>
    <property type="match status" value="1"/>
</dbReference>
<comment type="caution">
    <text evidence="9">The sequence shown here is derived from an EMBL/GenBank/DDBJ whole genome shotgun (WGS) entry which is preliminary data.</text>
</comment>
<name>A0ABN3TVN5_9ACTN</name>
<feature type="transmembrane region" description="Helical" evidence="7">
    <location>
        <begin position="12"/>
        <end position="33"/>
    </location>
</feature>
<keyword evidence="10" id="KW-1185">Reference proteome</keyword>
<gene>
    <name evidence="9" type="ORF">GCM10010439_06680</name>
</gene>
<comment type="subcellular location">
    <subcellularLocation>
        <location evidence="1 7">Cell membrane</location>
        <topology evidence="1 7">Multi-pass membrane protein</topology>
    </subcellularLocation>
</comment>
<dbReference type="PANTHER" id="PTHR30151:SF41">
    <property type="entry name" value="ABC TRANSPORTER PERMEASE PROTEIN"/>
    <property type="match status" value="1"/>
</dbReference>
<evidence type="ECO:0000256" key="5">
    <source>
        <dbReference type="ARBA" id="ARBA00022989"/>
    </source>
</evidence>
<evidence type="ECO:0000256" key="1">
    <source>
        <dbReference type="ARBA" id="ARBA00004651"/>
    </source>
</evidence>
<dbReference type="EMBL" id="BAAATZ010000003">
    <property type="protein sequence ID" value="GAA2719923.1"/>
    <property type="molecule type" value="Genomic_DNA"/>
</dbReference>
<dbReference type="CDD" id="cd06261">
    <property type="entry name" value="TM_PBP2"/>
    <property type="match status" value="1"/>
</dbReference>
<dbReference type="PROSITE" id="PS50928">
    <property type="entry name" value="ABC_TM1"/>
    <property type="match status" value="1"/>
</dbReference>
<keyword evidence="3" id="KW-1003">Cell membrane</keyword>
<dbReference type="InterPro" id="IPR000515">
    <property type="entry name" value="MetI-like"/>
</dbReference>
<feature type="transmembrane region" description="Helical" evidence="7">
    <location>
        <begin position="71"/>
        <end position="91"/>
    </location>
</feature>
<feature type="transmembrane region" description="Helical" evidence="7">
    <location>
        <begin position="129"/>
        <end position="147"/>
    </location>
</feature>
<dbReference type="InterPro" id="IPR035906">
    <property type="entry name" value="MetI-like_sf"/>
</dbReference>
<evidence type="ECO:0000313" key="9">
    <source>
        <dbReference type="EMBL" id="GAA2719923.1"/>
    </source>
</evidence>
<evidence type="ECO:0000256" key="3">
    <source>
        <dbReference type="ARBA" id="ARBA00022475"/>
    </source>
</evidence>
<feature type="domain" description="ABC transmembrane type-1" evidence="8">
    <location>
        <begin position="65"/>
        <end position="251"/>
    </location>
</feature>
<comment type="similarity">
    <text evidence="7">Belongs to the binding-protein-dependent transport system permease family.</text>
</comment>
<protein>
    <submittedName>
        <fullName evidence="9">ABC transporter permease</fullName>
    </submittedName>
</protein>